<accession>A0ABW1GYE6</accession>
<name>A0ABW1GYE6_9ACTN</name>
<reference evidence="4" key="1">
    <citation type="journal article" date="2019" name="Int. J. Syst. Evol. Microbiol.">
        <title>The Global Catalogue of Microorganisms (GCM) 10K type strain sequencing project: providing services to taxonomists for standard genome sequencing and annotation.</title>
        <authorList>
            <consortium name="The Broad Institute Genomics Platform"/>
            <consortium name="The Broad Institute Genome Sequencing Center for Infectious Disease"/>
            <person name="Wu L."/>
            <person name="Ma J."/>
        </authorList>
    </citation>
    <scope>NUCLEOTIDE SEQUENCE [LARGE SCALE GENOMIC DNA]</scope>
    <source>
        <strain evidence="4">JCM 4147</strain>
    </source>
</reference>
<dbReference type="InterPro" id="IPR023213">
    <property type="entry name" value="CAT-like_dom_sf"/>
</dbReference>
<feature type="non-terminal residue" evidence="3">
    <location>
        <position position="638"/>
    </location>
</feature>
<keyword evidence="4" id="KW-1185">Reference proteome</keyword>
<comment type="caution">
    <text evidence="3">The sequence shown here is derived from an EMBL/GenBank/DDBJ whole genome shotgun (WGS) entry which is preliminary data.</text>
</comment>
<dbReference type="Gene3D" id="3.40.50.980">
    <property type="match status" value="2"/>
</dbReference>
<dbReference type="CDD" id="cd19544">
    <property type="entry name" value="E-C_NRPS"/>
    <property type="match status" value="1"/>
</dbReference>
<dbReference type="PANTHER" id="PTHR45527">
    <property type="entry name" value="NONRIBOSOMAL PEPTIDE SYNTHETASE"/>
    <property type="match status" value="1"/>
</dbReference>
<dbReference type="RefSeq" id="WP_386421228.1">
    <property type="nucleotide sequence ID" value="NZ_JBHSPU010000047.1"/>
</dbReference>
<dbReference type="InterPro" id="IPR001242">
    <property type="entry name" value="Condensation_dom"/>
</dbReference>
<evidence type="ECO:0000259" key="1">
    <source>
        <dbReference type="Pfam" id="PF00501"/>
    </source>
</evidence>
<protein>
    <submittedName>
        <fullName evidence="3">Condensation domain-containing protein</fullName>
    </submittedName>
</protein>
<dbReference type="Pfam" id="PF00668">
    <property type="entry name" value="Condensation"/>
    <property type="match status" value="1"/>
</dbReference>
<dbReference type="EMBL" id="JBHSPU010000047">
    <property type="protein sequence ID" value="MFC5918820.1"/>
    <property type="molecule type" value="Genomic_DNA"/>
</dbReference>
<evidence type="ECO:0000313" key="3">
    <source>
        <dbReference type="EMBL" id="MFC5918820.1"/>
    </source>
</evidence>
<evidence type="ECO:0000313" key="4">
    <source>
        <dbReference type="Proteomes" id="UP001596200"/>
    </source>
</evidence>
<organism evidence="3 4">
    <name type="scientific">Streptomyces pulveraceus</name>
    <dbReference type="NCBI Taxonomy" id="68258"/>
    <lineage>
        <taxon>Bacteria</taxon>
        <taxon>Bacillati</taxon>
        <taxon>Actinomycetota</taxon>
        <taxon>Actinomycetes</taxon>
        <taxon>Kitasatosporales</taxon>
        <taxon>Streptomycetaceae</taxon>
        <taxon>Streptomyces</taxon>
    </lineage>
</organism>
<evidence type="ECO:0000259" key="2">
    <source>
        <dbReference type="Pfam" id="PF00668"/>
    </source>
</evidence>
<dbReference type="SUPFAM" id="SSF52777">
    <property type="entry name" value="CoA-dependent acyltransferases"/>
    <property type="match status" value="2"/>
</dbReference>
<dbReference type="Gene3D" id="3.30.559.30">
    <property type="entry name" value="Nonribosomal peptide synthetase, condensation domain"/>
    <property type="match status" value="1"/>
</dbReference>
<feature type="domain" description="AMP-dependent synthetase/ligase" evidence="1">
    <location>
        <begin position="482"/>
        <end position="638"/>
    </location>
</feature>
<dbReference type="Pfam" id="PF00501">
    <property type="entry name" value="AMP-binding"/>
    <property type="match status" value="1"/>
</dbReference>
<proteinExistence type="predicted"/>
<dbReference type="Gene3D" id="3.30.559.10">
    <property type="entry name" value="Chloramphenicol acetyltransferase-like domain"/>
    <property type="match status" value="1"/>
</dbReference>
<dbReference type="SUPFAM" id="SSF56801">
    <property type="entry name" value="Acetyl-CoA synthetase-like"/>
    <property type="match status" value="1"/>
</dbReference>
<dbReference type="InterPro" id="IPR000873">
    <property type="entry name" value="AMP-dep_synth/lig_dom"/>
</dbReference>
<sequence length="638" mass="67888">MDLSAEEIERVVASVEGGAANVADVYPLAPLQEGLLFHHLLADGGEDAYVLPAVLEFATRAKLDETVEALQRVVDRHDIYRTSIVWEGMSVPVQVVWRHAGLPVVEVTLDPRSADPVAELLAAGGASVDLGRAPLVHLYVAGLPDGRWLALMRAHHMVQDHTAVELMLREVQEFLAGRGGALPPSLPFRNFVAQARGGKERFEHERYFAELLGDVTEPTAPFGLVDTRRDGADAVRARVPFGQDLHSRLRNVSQRLGVSTATVLHVAWARVLAAVSGRQDVVFGTVLFGRMNAGAGADRVPGPFMNTLPVRVRVDELGVLAAVSAMRGQLAGLLEHEHAPLAVAQRASGVAGDTPLFTSFLNYRHNTVQDEDDGRDMVLEGVRLLFSRERTNYPLAVSVDDDGDEISLAVDAVAPVDPQAVGLLVRTAAQRLVDALEQGLAGGSDVPLSAVGVLDGAERRRVVSEWNDTAVDVPVLSLPDLFEAQVARTPDAVAVVSEGVEVSYAELDARANRLARLLIGRGLGPESVVAVAMERGVDMVVALLAVLKAGGAYLPIDPEYPADRIAFTLADAQAQCVLTGTELLSRLSGVEGVAHVPRVVVDDPAVAGGLTALDSTAPSAGERAGVLLPEHPAYVIYT</sequence>
<dbReference type="Proteomes" id="UP001596200">
    <property type="component" value="Unassembled WGS sequence"/>
</dbReference>
<dbReference type="PANTHER" id="PTHR45527:SF1">
    <property type="entry name" value="FATTY ACID SYNTHASE"/>
    <property type="match status" value="1"/>
</dbReference>
<feature type="domain" description="Condensation" evidence="2">
    <location>
        <begin position="23"/>
        <end position="411"/>
    </location>
</feature>
<gene>
    <name evidence="3" type="ORF">ACFP1B_36120</name>
</gene>